<accession>A0A8D8F9H2</accession>
<dbReference type="EMBL" id="HBUE01163635">
    <property type="protein sequence ID" value="CAG6511502.1"/>
    <property type="molecule type" value="Transcribed_RNA"/>
</dbReference>
<evidence type="ECO:0000313" key="1">
    <source>
        <dbReference type="EMBL" id="CAG6462555.1"/>
    </source>
</evidence>
<dbReference type="EMBL" id="HBUE01268870">
    <property type="protein sequence ID" value="CAG6562929.1"/>
    <property type="molecule type" value="Transcribed_RNA"/>
</dbReference>
<dbReference type="EMBL" id="HBUE01268869">
    <property type="protein sequence ID" value="CAG6562928.1"/>
    <property type="molecule type" value="Transcribed_RNA"/>
</dbReference>
<reference evidence="1" key="1">
    <citation type="submission" date="2021-05" db="EMBL/GenBank/DDBJ databases">
        <authorList>
            <person name="Alioto T."/>
            <person name="Alioto T."/>
            <person name="Gomez Garrido J."/>
        </authorList>
    </citation>
    <scope>NUCLEOTIDE SEQUENCE</scope>
</reference>
<proteinExistence type="predicted"/>
<protein>
    <submittedName>
        <fullName evidence="1">(northern house mosquito) hypothetical protein</fullName>
    </submittedName>
</protein>
<organism evidence="1">
    <name type="scientific">Culex pipiens</name>
    <name type="common">House mosquito</name>
    <dbReference type="NCBI Taxonomy" id="7175"/>
    <lineage>
        <taxon>Eukaryota</taxon>
        <taxon>Metazoa</taxon>
        <taxon>Ecdysozoa</taxon>
        <taxon>Arthropoda</taxon>
        <taxon>Hexapoda</taxon>
        <taxon>Insecta</taxon>
        <taxon>Pterygota</taxon>
        <taxon>Neoptera</taxon>
        <taxon>Endopterygota</taxon>
        <taxon>Diptera</taxon>
        <taxon>Nematocera</taxon>
        <taxon>Culicoidea</taxon>
        <taxon>Culicidae</taxon>
        <taxon>Culicinae</taxon>
        <taxon>Culicini</taxon>
        <taxon>Culex</taxon>
        <taxon>Culex</taxon>
    </lineage>
</organism>
<dbReference type="EMBL" id="HBUE01045660">
    <property type="protein sequence ID" value="CAG6462555.1"/>
    <property type="molecule type" value="Transcribed_RNA"/>
</dbReference>
<dbReference type="EMBL" id="HBUE01163636">
    <property type="protein sequence ID" value="CAG6511503.1"/>
    <property type="molecule type" value="Transcribed_RNA"/>
</dbReference>
<name>A0A8D8F9H2_CULPI</name>
<dbReference type="AlphaFoldDB" id="A0A8D8F9H2"/>
<sequence>MSSYAALTLPSAFSRWFFADFTAASHSPPKCGARGGINFHFISFCAHQLKIALRSVSSTFSIRKILCSACDAPLKAVALSECSSAIAPLRATTRRSAARNAGVERSLTSSMCTAFVEKHTKMATYALVGLRLRTGDFKKNGPQ</sequence>